<proteinExistence type="predicted"/>
<feature type="compositionally biased region" description="Basic and acidic residues" evidence="1">
    <location>
        <begin position="17"/>
        <end position="29"/>
    </location>
</feature>
<reference evidence="2" key="1">
    <citation type="submission" date="2014-11" db="EMBL/GenBank/DDBJ databases">
        <authorList>
            <person name="Amaro Gonzalez C."/>
        </authorList>
    </citation>
    <scope>NUCLEOTIDE SEQUENCE</scope>
</reference>
<protein>
    <submittedName>
        <fullName evidence="2">Uncharacterized protein</fullName>
    </submittedName>
</protein>
<organism evidence="2">
    <name type="scientific">Anguilla anguilla</name>
    <name type="common">European freshwater eel</name>
    <name type="synonym">Muraena anguilla</name>
    <dbReference type="NCBI Taxonomy" id="7936"/>
    <lineage>
        <taxon>Eukaryota</taxon>
        <taxon>Metazoa</taxon>
        <taxon>Chordata</taxon>
        <taxon>Craniata</taxon>
        <taxon>Vertebrata</taxon>
        <taxon>Euteleostomi</taxon>
        <taxon>Actinopterygii</taxon>
        <taxon>Neopterygii</taxon>
        <taxon>Teleostei</taxon>
        <taxon>Anguilliformes</taxon>
        <taxon>Anguillidae</taxon>
        <taxon>Anguilla</taxon>
    </lineage>
</organism>
<name>A0A0E9PP13_ANGAN</name>
<accession>A0A0E9PP13</accession>
<feature type="region of interest" description="Disordered" evidence="1">
    <location>
        <begin position="1"/>
        <end position="29"/>
    </location>
</feature>
<sequence length="29" mass="3254">MSYSHSEKVRITTAKKHTSEKESDCIGSL</sequence>
<evidence type="ECO:0000313" key="2">
    <source>
        <dbReference type="EMBL" id="JAH06366.1"/>
    </source>
</evidence>
<dbReference type="EMBL" id="GBXM01102211">
    <property type="protein sequence ID" value="JAH06366.1"/>
    <property type="molecule type" value="Transcribed_RNA"/>
</dbReference>
<dbReference type="AlphaFoldDB" id="A0A0E9PP13"/>
<reference evidence="2" key="2">
    <citation type="journal article" date="2015" name="Fish Shellfish Immunol.">
        <title>Early steps in the European eel (Anguilla anguilla)-Vibrio vulnificus interaction in the gills: Role of the RtxA13 toxin.</title>
        <authorList>
            <person name="Callol A."/>
            <person name="Pajuelo D."/>
            <person name="Ebbesson L."/>
            <person name="Teles M."/>
            <person name="MacKenzie S."/>
            <person name="Amaro C."/>
        </authorList>
    </citation>
    <scope>NUCLEOTIDE SEQUENCE</scope>
</reference>
<evidence type="ECO:0000256" key="1">
    <source>
        <dbReference type="SAM" id="MobiDB-lite"/>
    </source>
</evidence>
<feature type="compositionally biased region" description="Basic and acidic residues" evidence="1">
    <location>
        <begin position="1"/>
        <end position="10"/>
    </location>
</feature>